<evidence type="ECO:0008006" key="2">
    <source>
        <dbReference type="Google" id="ProtNLM"/>
    </source>
</evidence>
<name>A0A7C2RRG3_9FLAO</name>
<gene>
    <name evidence="1" type="ORF">ENO10_08445</name>
</gene>
<accession>A0A7C2RRG3</accession>
<evidence type="ECO:0000313" key="1">
    <source>
        <dbReference type="EMBL" id="HER41235.1"/>
    </source>
</evidence>
<organism evidence="1">
    <name type="scientific">Salinimicrobium catena</name>
    <dbReference type="NCBI Taxonomy" id="390640"/>
    <lineage>
        <taxon>Bacteria</taxon>
        <taxon>Pseudomonadati</taxon>
        <taxon>Bacteroidota</taxon>
        <taxon>Flavobacteriia</taxon>
        <taxon>Flavobacteriales</taxon>
        <taxon>Flavobacteriaceae</taxon>
        <taxon>Salinimicrobium</taxon>
    </lineage>
</organism>
<dbReference type="InterPro" id="IPR009387">
    <property type="entry name" value="HigB-2"/>
</dbReference>
<comment type="caution">
    <text evidence="1">The sequence shown here is derived from an EMBL/GenBank/DDBJ whole genome shotgun (WGS) entry which is preliminary data.</text>
</comment>
<protein>
    <recommendedName>
        <fullName evidence="2">mRNA-degrading endonuclease RelE, toxin component of the RelBE toxin-antitoxin system</fullName>
    </recommendedName>
</protein>
<proteinExistence type="predicted"/>
<reference evidence="1" key="1">
    <citation type="journal article" date="2020" name="mSystems">
        <title>Genome- and Community-Level Interaction Insights into Carbon Utilization and Element Cycling Functions of Hydrothermarchaeota in Hydrothermal Sediment.</title>
        <authorList>
            <person name="Zhou Z."/>
            <person name="Liu Y."/>
            <person name="Xu W."/>
            <person name="Pan J."/>
            <person name="Luo Z.H."/>
            <person name="Li M."/>
        </authorList>
    </citation>
    <scope>NUCLEOTIDE SEQUENCE [LARGE SCALE GENOMIC DNA]</scope>
    <source>
        <strain evidence="1">SpSt-1235</strain>
    </source>
</reference>
<dbReference type="PIRSF" id="PIRSF039032">
    <property type="entry name" value="HigB-2"/>
    <property type="match status" value="1"/>
</dbReference>
<sequence>MSFKVKTINVFDRQAKRLIKKFPSLKKELQTLIVELAENPTQGTPIANDCYKIRLAIASKGRGKAGGARVITHVLFKNDTAYLLSIYDKSEVDNISDKEVLKLLKQIL</sequence>
<dbReference type="Proteomes" id="UP000885753">
    <property type="component" value="Unassembled WGS sequence"/>
</dbReference>
<dbReference type="AlphaFoldDB" id="A0A7C2RRG3"/>
<dbReference type="EMBL" id="DSEE01000608">
    <property type="protein sequence ID" value="HER41235.1"/>
    <property type="molecule type" value="Genomic_DNA"/>
</dbReference>